<proteinExistence type="inferred from homology"/>
<dbReference type="InterPro" id="IPR002018">
    <property type="entry name" value="CarbesteraseB"/>
</dbReference>
<dbReference type="InterPro" id="IPR050654">
    <property type="entry name" value="AChE-related_enzymes"/>
</dbReference>
<keyword evidence="5" id="KW-0325">Glycoprotein</keyword>
<dbReference type="GO" id="GO:0005615">
    <property type="term" value="C:extracellular space"/>
    <property type="evidence" value="ECO:0007669"/>
    <property type="project" value="TreeGrafter"/>
</dbReference>
<dbReference type="GO" id="GO:0005886">
    <property type="term" value="C:plasma membrane"/>
    <property type="evidence" value="ECO:0007669"/>
    <property type="project" value="TreeGrafter"/>
</dbReference>
<dbReference type="PROSITE" id="PS00122">
    <property type="entry name" value="CARBOXYLESTERASE_B_1"/>
    <property type="match status" value="1"/>
</dbReference>
<dbReference type="Proteomes" id="UP000828236">
    <property type="component" value="Unassembled WGS sequence"/>
</dbReference>
<evidence type="ECO:0000256" key="3">
    <source>
        <dbReference type="ARBA" id="ARBA00022801"/>
    </source>
</evidence>
<comment type="catalytic activity">
    <reaction evidence="6">
        <text>acetylcholine + H2O = choline + acetate + H(+)</text>
        <dbReference type="Rhea" id="RHEA:17561"/>
        <dbReference type="ChEBI" id="CHEBI:15354"/>
        <dbReference type="ChEBI" id="CHEBI:15355"/>
        <dbReference type="ChEBI" id="CHEBI:15377"/>
        <dbReference type="ChEBI" id="CHEBI:15378"/>
        <dbReference type="ChEBI" id="CHEBI:30089"/>
        <dbReference type="EC" id="3.1.1.7"/>
    </reaction>
</comment>
<evidence type="ECO:0000259" key="9">
    <source>
        <dbReference type="Pfam" id="PF00135"/>
    </source>
</evidence>
<dbReference type="InterPro" id="IPR000997">
    <property type="entry name" value="Cholinesterase"/>
</dbReference>
<feature type="signal peptide" evidence="8">
    <location>
        <begin position="1"/>
        <end position="18"/>
    </location>
</feature>
<feature type="active site" description="Acyl-ester intermediate" evidence="7">
    <location>
        <position position="229"/>
    </location>
</feature>
<dbReference type="GO" id="GO:0006581">
    <property type="term" value="P:acetylcholine catabolic process"/>
    <property type="evidence" value="ECO:0007669"/>
    <property type="project" value="TreeGrafter"/>
</dbReference>
<evidence type="ECO:0000256" key="1">
    <source>
        <dbReference type="ARBA" id="ARBA00005964"/>
    </source>
</evidence>
<name>A0A9D4NSF8_DERFA</name>
<evidence type="ECO:0000313" key="10">
    <source>
        <dbReference type="EMBL" id="KAH7637888.1"/>
    </source>
</evidence>
<dbReference type="Gene3D" id="3.40.50.1820">
    <property type="entry name" value="alpha/beta hydrolase"/>
    <property type="match status" value="1"/>
</dbReference>
<dbReference type="PRINTS" id="PR00878">
    <property type="entry name" value="CHOLNESTRASE"/>
</dbReference>
<evidence type="ECO:0000256" key="2">
    <source>
        <dbReference type="ARBA" id="ARBA00022487"/>
    </source>
</evidence>
<dbReference type="Pfam" id="PF00135">
    <property type="entry name" value="COesterase"/>
    <property type="match status" value="1"/>
</dbReference>
<evidence type="ECO:0000256" key="8">
    <source>
        <dbReference type="RuleBase" id="RU361235"/>
    </source>
</evidence>
<protein>
    <recommendedName>
        <fullName evidence="8">Carboxylic ester hydrolase</fullName>
        <ecNumber evidence="8">3.1.1.-</ecNumber>
    </recommendedName>
</protein>
<sequence length="502" mass="56973">MLNHLISIIFYITFILLSFFNNNNNNKIECTLQQPRYAPIINLEHYGRVRGIIENVPIIDSNHNEDIYFYQAIRYGKAKRFERPERADSWSNDVYDAIKPRYACPQVGYNSSSMSEDCLYANVWTSVRALASIEKPLPVMVWIHGGAFKVGSIFQDLYNGGIFVANGDVVVVSIAYRLGAFGFLYTGDDPELARGNQGLYDQILGLQWVRDNIHNFGGDPNQVTVFGESAGSMSVGSLIISPLANGLFQRAIMQSGAPNPNVCSNSKADELSNGLAMEKTMECLRNKTIEEILATDSPDMTTPFVPIYGDDFMPLNPVEALKSGQGLNQVDLMFGVTRDEGELFLQKFLPDNKKATIHQVQDYMRIIFIGKPFVEEVIEFYTKNLNEKNVTLAQLRHALSDVFGDYSLICPTILFGEEYFQRFHNVEFYSYRLMAPIKSIHFLNDTWGGVGHAADLFYMFGQPFQMKNLKFTQQEKDLSRDMIKAWIRFAQNQSFAQKNDNC</sequence>
<dbReference type="AlphaFoldDB" id="A0A9D4NSF8"/>
<keyword evidence="3 8" id="KW-0378">Hydrolase</keyword>
<dbReference type="GO" id="GO:0003990">
    <property type="term" value="F:acetylcholinesterase activity"/>
    <property type="evidence" value="ECO:0007669"/>
    <property type="project" value="UniProtKB-EC"/>
</dbReference>
<keyword evidence="8" id="KW-0732">Signal</keyword>
<comment type="similarity">
    <text evidence="1 8">Belongs to the type-B carboxylesterase/lipase family.</text>
</comment>
<evidence type="ECO:0000256" key="7">
    <source>
        <dbReference type="PIRSR" id="PIRSR600997-1"/>
    </source>
</evidence>
<keyword evidence="2" id="KW-0719">Serine esterase</keyword>
<dbReference type="InterPro" id="IPR019826">
    <property type="entry name" value="Carboxylesterase_B_AS"/>
</dbReference>
<gene>
    <name evidence="10" type="ORF">HUG17_8992</name>
</gene>
<comment type="caution">
    <text evidence="10">The sequence shown here is derived from an EMBL/GenBank/DDBJ whole genome shotgun (WGS) entry which is preliminary data.</text>
</comment>
<feature type="active site" description="Charge relay system" evidence="7">
    <location>
        <position position="452"/>
    </location>
</feature>
<dbReference type="InterPro" id="IPR029058">
    <property type="entry name" value="AB_hydrolase_fold"/>
</dbReference>
<keyword evidence="4" id="KW-1015">Disulfide bond</keyword>
<organism evidence="10">
    <name type="scientific">Dermatophagoides farinae</name>
    <name type="common">American house dust mite</name>
    <dbReference type="NCBI Taxonomy" id="6954"/>
    <lineage>
        <taxon>Eukaryota</taxon>
        <taxon>Metazoa</taxon>
        <taxon>Ecdysozoa</taxon>
        <taxon>Arthropoda</taxon>
        <taxon>Chelicerata</taxon>
        <taxon>Arachnida</taxon>
        <taxon>Acari</taxon>
        <taxon>Acariformes</taxon>
        <taxon>Sarcoptiformes</taxon>
        <taxon>Astigmata</taxon>
        <taxon>Psoroptidia</taxon>
        <taxon>Analgoidea</taxon>
        <taxon>Pyroglyphidae</taxon>
        <taxon>Dermatophagoidinae</taxon>
        <taxon>Dermatophagoides</taxon>
    </lineage>
</organism>
<dbReference type="EMBL" id="SDOV01000008">
    <property type="protein sequence ID" value="KAH7637888.1"/>
    <property type="molecule type" value="Genomic_DNA"/>
</dbReference>
<feature type="domain" description="Carboxylesterase type B" evidence="9">
    <location>
        <begin position="39"/>
        <end position="493"/>
    </location>
</feature>
<evidence type="ECO:0000256" key="6">
    <source>
        <dbReference type="ARBA" id="ARBA00048484"/>
    </source>
</evidence>
<feature type="chain" id="PRO_5039748228" description="Carboxylic ester hydrolase" evidence="8">
    <location>
        <begin position="19"/>
        <end position="502"/>
    </location>
</feature>
<evidence type="ECO:0000256" key="5">
    <source>
        <dbReference type="ARBA" id="ARBA00023180"/>
    </source>
</evidence>
<dbReference type="SUPFAM" id="SSF53474">
    <property type="entry name" value="alpha/beta-Hydrolases"/>
    <property type="match status" value="1"/>
</dbReference>
<reference evidence="10" key="2">
    <citation type="journal article" date="2021" name="World Allergy Organ. J.">
        <title>Chromosome-level assembly of Dermatophagoides farinae genome and transcriptome reveals two novel allergens Der f 37 and Der f 39.</title>
        <authorList>
            <person name="Chen J."/>
            <person name="Cai Z."/>
            <person name="Fan D."/>
            <person name="Hu J."/>
            <person name="Hou Y."/>
            <person name="He Y."/>
            <person name="Zhang Z."/>
            <person name="Zhao Z."/>
            <person name="Gao P."/>
            <person name="Hu W."/>
            <person name="Sun J."/>
            <person name="Li J."/>
            <person name="Ji K."/>
        </authorList>
    </citation>
    <scope>NUCLEOTIDE SEQUENCE</scope>
    <source>
        <strain evidence="10">JKM2019</strain>
    </source>
</reference>
<dbReference type="PANTHER" id="PTHR43918:SF4">
    <property type="entry name" value="CARBOXYLIC ESTER HYDROLASE"/>
    <property type="match status" value="1"/>
</dbReference>
<accession>A0A9D4NSF8</accession>
<dbReference type="GO" id="GO:0019695">
    <property type="term" value="P:choline metabolic process"/>
    <property type="evidence" value="ECO:0007669"/>
    <property type="project" value="TreeGrafter"/>
</dbReference>
<evidence type="ECO:0000256" key="4">
    <source>
        <dbReference type="ARBA" id="ARBA00023157"/>
    </source>
</evidence>
<dbReference type="PANTHER" id="PTHR43918">
    <property type="entry name" value="ACETYLCHOLINESTERASE"/>
    <property type="match status" value="1"/>
</dbReference>
<feature type="active site" description="Charge relay system" evidence="7">
    <location>
        <position position="340"/>
    </location>
</feature>
<reference evidence="10" key="1">
    <citation type="submission" date="2020-06" db="EMBL/GenBank/DDBJ databases">
        <authorList>
            <person name="Ji K."/>
            <person name="Li J."/>
        </authorList>
    </citation>
    <scope>NUCLEOTIDE SEQUENCE</scope>
    <source>
        <strain evidence="10">JKM2019</strain>
        <tissue evidence="10">Whole body</tissue>
    </source>
</reference>
<dbReference type="EC" id="3.1.1.-" evidence="8"/>